<dbReference type="Gene3D" id="3.30.420.40">
    <property type="match status" value="1"/>
</dbReference>
<keyword evidence="14" id="KW-1185">Reference proteome</keyword>
<dbReference type="AlphaFoldDB" id="A0AA36NJ08"/>
<feature type="transmembrane region" description="Helical" evidence="11">
    <location>
        <begin position="434"/>
        <end position="456"/>
    </location>
</feature>
<dbReference type="PRINTS" id="PR00169">
    <property type="entry name" value="KCHANNEL"/>
</dbReference>
<keyword evidence="7 11" id="KW-1133">Transmembrane helix</keyword>
<keyword evidence="8" id="KW-0406">Ion transport</keyword>
<keyword evidence="5" id="KW-0631">Potassium channel</keyword>
<evidence type="ECO:0000313" key="13">
    <source>
        <dbReference type="EMBL" id="CAJ1409087.1"/>
    </source>
</evidence>
<comment type="subcellular location">
    <subcellularLocation>
        <location evidence="1">Membrane</location>
        <topology evidence="1">Multi-pass membrane protein</topology>
    </subcellularLocation>
</comment>
<dbReference type="GO" id="GO:0001508">
    <property type="term" value="P:action potential"/>
    <property type="evidence" value="ECO:0007669"/>
    <property type="project" value="TreeGrafter"/>
</dbReference>
<evidence type="ECO:0000256" key="6">
    <source>
        <dbReference type="ARBA" id="ARBA00022958"/>
    </source>
</evidence>
<dbReference type="InterPro" id="IPR005821">
    <property type="entry name" value="Ion_trans_dom"/>
</dbReference>
<feature type="transmembrane region" description="Helical" evidence="11">
    <location>
        <begin position="329"/>
        <end position="348"/>
    </location>
</feature>
<evidence type="ECO:0000256" key="8">
    <source>
        <dbReference type="ARBA" id="ARBA00023065"/>
    </source>
</evidence>
<organism evidence="13 14">
    <name type="scientific">Effrenium voratum</name>
    <dbReference type="NCBI Taxonomy" id="2562239"/>
    <lineage>
        <taxon>Eukaryota</taxon>
        <taxon>Sar</taxon>
        <taxon>Alveolata</taxon>
        <taxon>Dinophyceae</taxon>
        <taxon>Suessiales</taxon>
        <taxon>Symbiodiniaceae</taxon>
        <taxon>Effrenium</taxon>
    </lineage>
</organism>
<evidence type="ECO:0000256" key="4">
    <source>
        <dbReference type="ARBA" id="ARBA00022692"/>
    </source>
</evidence>
<evidence type="ECO:0000259" key="12">
    <source>
        <dbReference type="Pfam" id="PF00520"/>
    </source>
</evidence>
<dbReference type="PANTHER" id="PTHR11537:SF254">
    <property type="entry name" value="POTASSIUM VOLTAGE-GATED CHANNEL PROTEIN SHAB"/>
    <property type="match status" value="1"/>
</dbReference>
<keyword evidence="6" id="KW-0630">Potassium</keyword>
<evidence type="ECO:0000256" key="7">
    <source>
        <dbReference type="ARBA" id="ARBA00022989"/>
    </source>
</evidence>
<dbReference type="SUPFAM" id="SSF81324">
    <property type="entry name" value="Voltage-gated potassium channels"/>
    <property type="match status" value="1"/>
</dbReference>
<dbReference type="PANTHER" id="PTHR11537">
    <property type="entry name" value="VOLTAGE-GATED POTASSIUM CHANNEL"/>
    <property type="match status" value="1"/>
</dbReference>
<dbReference type="InterPro" id="IPR028325">
    <property type="entry name" value="VG_K_chnl"/>
</dbReference>
<sequence>MASAFGRFARGFRGYGLLAAGSASASAARARGDERLTRCEANASAAQHLSQFHDHSLESPPHKAGAAHQHTELPCGGKLVLSADCGGTTSRLMLYCVDWNDPVEKKKPAPGQLIQEQKYPNIAFKSLQDIIKTFLFQDCALPEGSHPTAPRAMVIPSRSLSWPWQGWLSTISRDLNGIDGSGMKPSRHRTEATERLAGHPPRTKTFNIGGEFFYFDGTPHRWLPWAPPRYKVFELYFFKELYENLSRKAMSVDVPLVALRNMSCKLMDGFQLPGALDVNFFGDLQKKFCTWSDVQDALIKDGHPTITLSNAERVYLTLCDEDSCRLATGWFYFVMLVTLANLAAIVFPDCAERTCDVVGLDNAKDSCTSAFKTFCIMIFSLDYFTKLFLAPCVRMEVMHTAQKIFSGDEWTVQPLSPWQRLTFFVNQGDNRIDLIAILPFWLNVLCGRFLPTASFLRVVRLTRLFRIFKSARYFDMVHVLGLTLWKSMSMVGILFVLITIIGLIAGCLLQEFESPLGEDAFQSVLQAWYWIFCRLISMKDTVHHAGEVRSFWGITVLATTLTLKGVLWIVPIARIKQIFSAEYTLVVNDRELRKQMVDELLHLTGSVAQVSSSGVVCAFLRVEAGLGPLQGRVPIPIQKEKEVESALQVQLWDEKGPAGKVQVHVAWAPSKAMMESEEMEALPQGRLELQISGMDGMAYWTVPTDTFGNQEQAVRFDGKQVATNVFQVNWTSQGGSAGRDHKAQFHPMDDTDFQVVVLKLLQEQGQLVRFQQKKLEDLGKRLAALEARG</sequence>
<dbReference type="GO" id="GO:0008076">
    <property type="term" value="C:voltage-gated potassium channel complex"/>
    <property type="evidence" value="ECO:0007669"/>
    <property type="project" value="InterPro"/>
</dbReference>
<dbReference type="GO" id="GO:0005249">
    <property type="term" value="F:voltage-gated potassium channel activity"/>
    <property type="evidence" value="ECO:0007669"/>
    <property type="project" value="InterPro"/>
</dbReference>
<evidence type="ECO:0000313" key="14">
    <source>
        <dbReference type="Proteomes" id="UP001178507"/>
    </source>
</evidence>
<evidence type="ECO:0000256" key="10">
    <source>
        <dbReference type="ARBA" id="ARBA00023303"/>
    </source>
</evidence>
<keyword evidence="4 11" id="KW-0812">Transmembrane</keyword>
<evidence type="ECO:0000256" key="2">
    <source>
        <dbReference type="ARBA" id="ARBA00022448"/>
    </source>
</evidence>
<reference evidence="13" key="1">
    <citation type="submission" date="2023-08" db="EMBL/GenBank/DDBJ databases">
        <authorList>
            <person name="Chen Y."/>
            <person name="Shah S."/>
            <person name="Dougan E. K."/>
            <person name="Thang M."/>
            <person name="Chan C."/>
        </authorList>
    </citation>
    <scope>NUCLEOTIDE SEQUENCE</scope>
</reference>
<dbReference type="Gene3D" id="1.10.287.70">
    <property type="match status" value="1"/>
</dbReference>
<proteinExistence type="predicted"/>
<gene>
    <name evidence="13" type="ORF">EVOR1521_LOCUS30267</name>
</gene>
<keyword evidence="2" id="KW-0813">Transport</keyword>
<keyword evidence="9 11" id="KW-0472">Membrane</keyword>
<evidence type="ECO:0000256" key="1">
    <source>
        <dbReference type="ARBA" id="ARBA00004141"/>
    </source>
</evidence>
<keyword evidence="3" id="KW-0633">Potassium transport</keyword>
<accession>A0AA36NJ08</accession>
<dbReference type="Proteomes" id="UP001178507">
    <property type="component" value="Unassembled WGS sequence"/>
</dbReference>
<keyword evidence="10" id="KW-0407">Ion channel</keyword>
<evidence type="ECO:0000256" key="5">
    <source>
        <dbReference type="ARBA" id="ARBA00022826"/>
    </source>
</evidence>
<evidence type="ECO:0000256" key="3">
    <source>
        <dbReference type="ARBA" id="ARBA00022538"/>
    </source>
</evidence>
<feature type="domain" description="Ion transport" evidence="12">
    <location>
        <begin position="330"/>
        <end position="567"/>
    </location>
</feature>
<dbReference type="EMBL" id="CAUJNA010003749">
    <property type="protein sequence ID" value="CAJ1409087.1"/>
    <property type="molecule type" value="Genomic_DNA"/>
</dbReference>
<dbReference type="Pfam" id="PF00520">
    <property type="entry name" value="Ion_trans"/>
    <property type="match status" value="1"/>
</dbReference>
<name>A0AA36NJ08_9DINO</name>
<comment type="caution">
    <text evidence="13">The sequence shown here is derived from an EMBL/GenBank/DDBJ whole genome shotgun (WGS) entry which is preliminary data.</text>
</comment>
<feature type="transmembrane region" description="Helical" evidence="11">
    <location>
        <begin position="477"/>
        <end position="505"/>
    </location>
</feature>
<evidence type="ECO:0000256" key="9">
    <source>
        <dbReference type="ARBA" id="ARBA00023136"/>
    </source>
</evidence>
<feature type="transmembrane region" description="Helical" evidence="11">
    <location>
        <begin position="551"/>
        <end position="570"/>
    </location>
</feature>
<evidence type="ECO:0000256" key="11">
    <source>
        <dbReference type="SAM" id="Phobius"/>
    </source>
</evidence>
<protein>
    <recommendedName>
        <fullName evidence="12">Ion transport domain-containing protein</fullName>
    </recommendedName>
</protein>